<dbReference type="AlphaFoldDB" id="A0A4R5PJ68"/>
<reference evidence="1 2" key="1">
    <citation type="journal article" date="2013" name="Int. J. Syst. Evol. Microbiol.">
        <title>Hoeflea suaedae sp. nov., an endophytic bacterium isolated from the root of the halophyte Suaeda maritima.</title>
        <authorList>
            <person name="Chung E.J."/>
            <person name="Park J.A."/>
            <person name="Pramanik P."/>
            <person name="Bibi F."/>
            <person name="Jeon C.O."/>
            <person name="Chung Y.R."/>
        </authorList>
    </citation>
    <scope>NUCLEOTIDE SEQUENCE [LARGE SCALE GENOMIC DNA]</scope>
    <source>
        <strain evidence="1 2">YC6898</strain>
    </source>
</reference>
<name>A0A4R5PJ68_9HYPH</name>
<dbReference type="Proteomes" id="UP000295131">
    <property type="component" value="Unassembled WGS sequence"/>
</dbReference>
<dbReference type="OrthoDB" id="8482172at2"/>
<protein>
    <submittedName>
        <fullName evidence="1">Uncharacterized protein</fullName>
    </submittedName>
</protein>
<dbReference type="RefSeq" id="WP_133284397.1">
    <property type="nucleotide sequence ID" value="NZ_SMSI01000002.1"/>
</dbReference>
<keyword evidence="2" id="KW-1185">Reference proteome</keyword>
<proteinExistence type="predicted"/>
<accession>A0A4R5PJ68</accession>
<gene>
    <name evidence="1" type="ORF">E2A64_10175</name>
</gene>
<evidence type="ECO:0000313" key="2">
    <source>
        <dbReference type="Proteomes" id="UP000295131"/>
    </source>
</evidence>
<evidence type="ECO:0000313" key="1">
    <source>
        <dbReference type="EMBL" id="TDH35697.1"/>
    </source>
</evidence>
<sequence length="64" mass="7368">MEDGWIEWNGGECPVEFGSTAWVKLRYDERPLHVPRPEEMRWQHGTSGRPTSGGDIIAYRVVKP</sequence>
<organism evidence="1 2">
    <name type="scientific">Pseudohoeflea suaedae</name>
    <dbReference type="NCBI Taxonomy" id="877384"/>
    <lineage>
        <taxon>Bacteria</taxon>
        <taxon>Pseudomonadati</taxon>
        <taxon>Pseudomonadota</taxon>
        <taxon>Alphaproteobacteria</taxon>
        <taxon>Hyphomicrobiales</taxon>
        <taxon>Rhizobiaceae</taxon>
        <taxon>Pseudohoeflea</taxon>
    </lineage>
</organism>
<comment type="caution">
    <text evidence="1">The sequence shown here is derived from an EMBL/GenBank/DDBJ whole genome shotgun (WGS) entry which is preliminary data.</text>
</comment>
<dbReference type="EMBL" id="SMSI01000002">
    <property type="protein sequence ID" value="TDH35697.1"/>
    <property type="molecule type" value="Genomic_DNA"/>
</dbReference>